<proteinExistence type="predicted"/>
<feature type="compositionally biased region" description="Acidic residues" evidence="1">
    <location>
        <begin position="348"/>
        <end position="363"/>
    </location>
</feature>
<dbReference type="Gene3D" id="1.10.101.10">
    <property type="entry name" value="PGBD-like superfamily/PGBD"/>
    <property type="match status" value="1"/>
</dbReference>
<feature type="region of interest" description="Disordered" evidence="1">
    <location>
        <begin position="1"/>
        <end position="23"/>
    </location>
</feature>
<sequence>MPTPANTRALSARSRPCTHTALSRRGRSLKVGLAALPPTTSSVAAARQESALSRDLGLGDTGADVSYLQEAILGMRPNGVYDKATVANVKRWQGKMRLPTTGYFGPLSRKAAAGASSAQQALTTTGQVRVVVGAGSTAATQARTTSGPISAQLLGACAAIVAAVVAVRAVKSRAAVATEASTSSSSSSSSPLPSPPSSRDVPRETITSASKERDAVSETPSTSERPPSRSVFAKERPHPLADLVRADDFEEVPEASRLSKQDRAVQLTLAYAQRKADEDGGVSSVAKPRSTSTRPSTSFSSSPSSSTLAAVDGPRSREDVLAERYAARRAAEVREAVARAKENSTPAEGDDETSGEASQDDDPPSNSTSSS</sequence>
<accession>A0A830HRN2</accession>
<gene>
    <name evidence="3" type="ORF">PPROV_000836300</name>
</gene>
<feature type="domain" description="Peptidoglycan binding-like" evidence="2">
    <location>
        <begin position="76"/>
        <end position="106"/>
    </location>
</feature>
<dbReference type="SUPFAM" id="SSF47090">
    <property type="entry name" value="PGBD-like"/>
    <property type="match status" value="1"/>
</dbReference>
<evidence type="ECO:0000313" key="3">
    <source>
        <dbReference type="EMBL" id="GHP09628.1"/>
    </source>
</evidence>
<evidence type="ECO:0000313" key="4">
    <source>
        <dbReference type="Proteomes" id="UP000660262"/>
    </source>
</evidence>
<dbReference type="EMBL" id="BNJQ01000025">
    <property type="protein sequence ID" value="GHP09628.1"/>
    <property type="molecule type" value="Genomic_DNA"/>
</dbReference>
<name>A0A830HRN2_9CHLO</name>
<feature type="compositionally biased region" description="Basic and acidic residues" evidence="1">
    <location>
        <begin position="232"/>
        <end position="246"/>
    </location>
</feature>
<dbReference type="InterPro" id="IPR036365">
    <property type="entry name" value="PGBD-like_sf"/>
</dbReference>
<feature type="compositionally biased region" description="Low complexity" evidence="1">
    <location>
        <begin position="217"/>
        <end position="230"/>
    </location>
</feature>
<dbReference type="InterPro" id="IPR002477">
    <property type="entry name" value="Peptidoglycan-bd-like"/>
</dbReference>
<dbReference type="Pfam" id="PF01471">
    <property type="entry name" value="PG_binding_1"/>
    <property type="match status" value="1"/>
</dbReference>
<feature type="compositionally biased region" description="Low complexity" evidence="1">
    <location>
        <begin position="178"/>
        <end position="191"/>
    </location>
</feature>
<feature type="compositionally biased region" description="Low complexity" evidence="1">
    <location>
        <begin position="288"/>
        <end position="307"/>
    </location>
</feature>
<organism evidence="3 4">
    <name type="scientific">Pycnococcus provasolii</name>
    <dbReference type="NCBI Taxonomy" id="41880"/>
    <lineage>
        <taxon>Eukaryota</taxon>
        <taxon>Viridiplantae</taxon>
        <taxon>Chlorophyta</taxon>
        <taxon>Pseudoscourfieldiophyceae</taxon>
        <taxon>Pseudoscourfieldiales</taxon>
        <taxon>Pycnococcaceae</taxon>
        <taxon>Pycnococcus</taxon>
    </lineage>
</organism>
<protein>
    <recommendedName>
        <fullName evidence="2">Peptidoglycan binding-like domain-containing protein</fullName>
    </recommendedName>
</protein>
<feature type="region of interest" description="Disordered" evidence="1">
    <location>
        <begin position="333"/>
        <end position="371"/>
    </location>
</feature>
<dbReference type="AlphaFoldDB" id="A0A830HRN2"/>
<comment type="caution">
    <text evidence="3">The sequence shown here is derived from an EMBL/GenBank/DDBJ whole genome shotgun (WGS) entry which is preliminary data.</text>
</comment>
<keyword evidence="4" id="KW-1185">Reference proteome</keyword>
<feature type="region of interest" description="Disordered" evidence="1">
    <location>
        <begin position="178"/>
        <end position="246"/>
    </location>
</feature>
<reference evidence="3" key="1">
    <citation type="submission" date="2020-10" db="EMBL/GenBank/DDBJ databases">
        <title>Unveiling of a novel bifunctional photoreceptor, Dualchrome1, isolated from a cosmopolitan green alga.</title>
        <authorList>
            <person name="Suzuki S."/>
            <person name="Kawachi M."/>
        </authorList>
    </citation>
    <scope>NUCLEOTIDE SEQUENCE</scope>
    <source>
        <strain evidence="3">NIES 2893</strain>
    </source>
</reference>
<evidence type="ECO:0000259" key="2">
    <source>
        <dbReference type="Pfam" id="PF01471"/>
    </source>
</evidence>
<feature type="region of interest" description="Disordered" evidence="1">
    <location>
        <begin position="272"/>
        <end position="317"/>
    </location>
</feature>
<feature type="compositionally biased region" description="Basic and acidic residues" evidence="1">
    <location>
        <begin position="333"/>
        <end position="342"/>
    </location>
</feature>
<dbReference type="InterPro" id="IPR036366">
    <property type="entry name" value="PGBDSf"/>
</dbReference>
<evidence type="ECO:0000256" key="1">
    <source>
        <dbReference type="SAM" id="MobiDB-lite"/>
    </source>
</evidence>
<dbReference type="Proteomes" id="UP000660262">
    <property type="component" value="Unassembled WGS sequence"/>
</dbReference>